<organism evidence="7 8">
    <name type="scientific">Methanospirillum hungatei</name>
    <dbReference type="NCBI Taxonomy" id="2203"/>
    <lineage>
        <taxon>Archaea</taxon>
        <taxon>Methanobacteriati</taxon>
        <taxon>Methanobacteriota</taxon>
        <taxon>Stenosarchaea group</taxon>
        <taxon>Methanomicrobia</taxon>
        <taxon>Methanomicrobiales</taxon>
        <taxon>Methanospirillaceae</taxon>
        <taxon>Methanospirillum</taxon>
    </lineage>
</organism>
<evidence type="ECO:0000256" key="5">
    <source>
        <dbReference type="RuleBase" id="RU365022"/>
    </source>
</evidence>
<sequence>MDLVNGYLPSGTEIQYYAICHTKLWLFAHYIRMEDNSDDVIIGRIIHEDSYKREQKEIIIHDKIALDFVKKGDTLVIHEVKKEYNLVDVHRLQLMYYLWYFHHILEIWPVEGIINYPTHKTQEKVMLNDQDEMLIPEIILKIEKIVHQSSVPIPKKIRPCSKCAYFEFCWV</sequence>
<keyword evidence="5" id="KW-0411">Iron-sulfur</keyword>
<keyword evidence="4 5" id="KW-0269">Exonuclease</keyword>
<dbReference type="InterPro" id="IPR022765">
    <property type="entry name" value="Dna2/Cas4_DUF83"/>
</dbReference>
<evidence type="ECO:0000313" key="7">
    <source>
        <dbReference type="EMBL" id="QXO95656.1"/>
    </source>
</evidence>
<dbReference type="Proteomes" id="UP000694228">
    <property type="component" value="Chromosome"/>
</dbReference>
<comment type="cofactor">
    <cofactor evidence="5">
        <name>Mg(2+)</name>
        <dbReference type="ChEBI" id="CHEBI:18420"/>
    </cofactor>
    <cofactor evidence="5">
        <name>Mn(2+)</name>
        <dbReference type="ChEBI" id="CHEBI:29035"/>
    </cofactor>
    <text evidence="5">Mg(2+) or Mn(2+) required for ssDNA cleavage activity.</text>
</comment>
<keyword evidence="2 5" id="KW-0479">Metal-binding</keyword>
<keyword evidence="5" id="KW-0464">Manganese</keyword>
<evidence type="ECO:0000256" key="4">
    <source>
        <dbReference type="ARBA" id="ARBA00022839"/>
    </source>
</evidence>
<dbReference type="GO" id="GO:0004527">
    <property type="term" value="F:exonuclease activity"/>
    <property type="evidence" value="ECO:0007669"/>
    <property type="project" value="UniProtKB-KW"/>
</dbReference>
<dbReference type="OrthoDB" id="42881at2157"/>
<gene>
    <name evidence="7" type="primary">cas4</name>
    <name evidence="7" type="ORF">KSK55_04470</name>
</gene>
<name>A0A8F5VM89_METHU</name>
<comment type="similarity">
    <text evidence="5">Belongs to the CRISPR-associated exonuclease Cas4 family.</text>
</comment>
<feature type="domain" description="DUF83" evidence="6">
    <location>
        <begin position="10"/>
        <end position="170"/>
    </location>
</feature>
<protein>
    <recommendedName>
        <fullName evidence="5">CRISPR-associated exonuclease Cas4</fullName>
        <ecNumber evidence="5">3.1.12.1</ecNumber>
    </recommendedName>
</protein>
<dbReference type="EC" id="3.1.12.1" evidence="5"/>
<dbReference type="GO" id="GO:0051607">
    <property type="term" value="P:defense response to virus"/>
    <property type="evidence" value="ECO:0007669"/>
    <property type="project" value="UniProtKB-KW"/>
</dbReference>
<keyword evidence="5" id="KW-0051">Antiviral defense</keyword>
<evidence type="ECO:0000256" key="3">
    <source>
        <dbReference type="ARBA" id="ARBA00022801"/>
    </source>
</evidence>
<keyword evidence="1 5" id="KW-0540">Nuclease</keyword>
<dbReference type="PANTHER" id="PTHR37168">
    <property type="entry name" value="CRISPR-ASSOCIATED EXONUCLEASE CAS4"/>
    <property type="match status" value="1"/>
</dbReference>
<comment type="function">
    <text evidence="5">CRISPR (clustered regularly interspaced short palindromic repeat) is an adaptive immune system that provides protection against mobile genetic elements (viruses, transposable elements and conjugative plasmids). CRISPR clusters contain sequences complementary to antecedent mobile elements and target invading nucleic acids. CRISPR clusters are transcribed and processed into CRISPR RNA (crRNA).</text>
</comment>
<dbReference type="InterPro" id="IPR013343">
    <property type="entry name" value="CRISPR-assoc_prot_Cas4"/>
</dbReference>
<comment type="cofactor">
    <cofactor evidence="5">
        <name>iron-sulfur cluster</name>
        <dbReference type="ChEBI" id="CHEBI:30408"/>
    </cofactor>
</comment>
<evidence type="ECO:0000256" key="2">
    <source>
        <dbReference type="ARBA" id="ARBA00022723"/>
    </source>
</evidence>
<keyword evidence="3 5" id="KW-0378">Hydrolase</keyword>
<dbReference type="EMBL" id="CP077107">
    <property type="protein sequence ID" value="QXO95656.1"/>
    <property type="molecule type" value="Genomic_DNA"/>
</dbReference>
<reference evidence="7 8" key="1">
    <citation type="submission" date="2021-06" db="EMBL/GenBank/DDBJ databases">
        <title>Complete genome sequence of the secondary alcohol utilizing methanogen Methanospirillum hungatei strain GP1.</title>
        <authorList>
            <person name="Day L.A."/>
            <person name="Costa K.C."/>
        </authorList>
    </citation>
    <scope>NUCLEOTIDE SEQUENCE [LARGE SCALE GENOMIC DNA]</scope>
    <source>
        <strain evidence="7 8">GP1</strain>
    </source>
</reference>
<evidence type="ECO:0000259" key="6">
    <source>
        <dbReference type="Pfam" id="PF01930"/>
    </source>
</evidence>
<dbReference type="PANTHER" id="PTHR37168:SF1">
    <property type="entry name" value="CRISPR-ASSOCIATED EXONUCLEASE CAS4"/>
    <property type="match status" value="1"/>
</dbReference>
<proteinExistence type="inferred from homology"/>
<dbReference type="Pfam" id="PF01930">
    <property type="entry name" value="Cas_Cas4"/>
    <property type="match status" value="1"/>
</dbReference>
<evidence type="ECO:0000313" key="8">
    <source>
        <dbReference type="Proteomes" id="UP000694228"/>
    </source>
</evidence>
<keyword evidence="5" id="KW-0408">Iron</keyword>
<evidence type="ECO:0000256" key="1">
    <source>
        <dbReference type="ARBA" id="ARBA00022722"/>
    </source>
</evidence>
<dbReference type="NCBIfam" id="TIGR00372">
    <property type="entry name" value="cas4"/>
    <property type="match status" value="1"/>
</dbReference>
<dbReference type="GO" id="GO:0051536">
    <property type="term" value="F:iron-sulfur cluster binding"/>
    <property type="evidence" value="ECO:0007669"/>
    <property type="project" value="UniProtKB-KW"/>
</dbReference>
<dbReference type="GO" id="GO:0046872">
    <property type="term" value="F:metal ion binding"/>
    <property type="evidence" value="ECO:0007669"/>
    <property type="project" value="UniProtKB-KW"/>
</dbReference>
<accession>A0A8F5VM89</accession>
<dbReference type="AlphaFoldDB" id="A0A8F5VM89"/>